<feature type="transmembrane region" description="Helical" evidence="1">
    <location>
        <begin position="42"/>
        <end position="60"/>
    </location>
</feature>
<accession>A0A067W936</accession>
<organism evidence="2 3">
    <name type="scientific">Bartonella rochalimae ATCC BAA-1498</name>
    <dbReference type="NCBI Taxonomy" id="685782"/>
    <lineage>
        <taxon>Bacteria</taxon>
        <taxon>Pseudomonadati</taxon>
        <taxon>Pseudomonadota</taxon>
        <taxon>Alphaproteobacteria</taxon>
        <taxon>Hyphomicrobiales</taxon>
        <taxon>Bartonellaceae</taxon>
        <taxon>Bartonella</taxon>
    </lineage>
</organism>
<feature type="transmembrane region" description="Helical" evidence="1">
    <location>
        <begin position="12"/>
        <end position="35"/>
    </location>
</feature>
<keyword evidence="3" id="KW-1185">Reference proteome</keyword>
<keyword evidence="1" id="KW-1133">Transmembrane helix</keyword>
<dbReference type="Proteomes" id="UP000027336">
    <property type="component" value="Unassembled WGS sequence"/>
</dbReference>
<keyword evidence="1" id="KW-0812">Transmembrane</keyword>
<reference evidence="2 3" key="1">
    <citation type="submission" date="2012-04" db="EMBL/GenBank/DDBJ databases">
        <title>The Genome Sequence of Bartonella rochalimae BMGH.</title>
        <authorList>
            <consortium name="The Broad Institute Genome Sequencing Platform"/>
            <consortium name="The Broad Institute Genome Sequencing Center for Infectious Disease"/>
            <person name="Feldgarden M."/>
            <person name="Kirby J."/>
            <person name="Kosoy M."/>
            <person name="Birtles R."/>
            <person name="Probert W.S."/>
            <person name="Chiaraviglio L."/>
            <person name="Walker B."/>
            <person name="Young S.K."/>
            <person name="Zeng Q."/>
            <person name="Gargeya S."/>
            <person name="Fitzgerald M."/>
            <person name="Haas B."/>
            <person name="Abouelleil A."/>
            <person name="Alvarado L."/>
            <person name="Arachchi H.M."/>
            <person name="Berlin A.M."/>
            <person name="Chapman S.B."/>
            <person name="Goldberg J."/>
            <person name="Griggs A."/>
            <person name="Gujja S."/>
            <person name="Hansen M."/>
            <person name="Howarth C."/>
            <person name="Imamovic A."/>
            <person name="Larimer J."/>
            <person name="McCowen C."/>
            <person name="Montmayeur A."/>
            <person name="Murphy C."/>
            <person name="Neiman D."/>
            <person name="Pearson M."/>
            <person name="Priest M."/>
            <person name="Roberts A."/>
            <person name="Saif S."/>
            <person name="Shea T."/>
            <person name="Sisk P."/>
            <person name="Sykes S."/>
            <person name="Wortman J."/>
            <person name="Nusbaum C."/>
            <person name="Birren B."/>
        </authorList>
    </citation>
    <scope>NUCLEOTIDE SEQUENCE [LARGE SCALE GENOMIC DNA]</scope>
    <source>
        <strain evidence="2 3">ATCC BAA-1498</strain>
    </source>
</reference>
<dbReference type="HOGENOM" id="CLU_2314659_0_0_5"/>
<protein>
    <submittedName>
        <fullName evidence="2">Uncharacterized protein</fullName>
    </submittedName>
</protein>
<keyword evidence="1" id="KW-0472">Membrane</keyword>
<feature type="transmembrane region" description="Helical" evidence="1">
    <location>
        <begin position="66"/>
        <end position="94"/>
    </location>
</feature>
<proteinExistence type="predicted"/>
<comment type="caution">
    <text evidence="2">The sequence shown here is derived from an EMBL/GenBank/DDBJ whole genome shotgun (WGS) entry which is preliminary data.</text>
</comment>
<dbReference type="EMBL" id="AHPK01000004">
    <property type="protein sequence ID" value="KEC56500.1"/>
    <property type="molecule type" value="Genomic_DNA"/>
</dbReference>
<gene>
    <name evidence="2" type="ORF">O99_00538</name>
</gene>
<dbReference type="AlphaFoldDB" id="A0A067W936"/>
<evidence type="ECO:0000256" key="1">
    <source>
        <dbReference type="SAM" id="Phobius"/>
    </source>
</evidence>
<sequence>MKLVLLSKTITISIPLAFIMCGIGIWATFSIIFNCFLLKPTFITHAFIISSIISFIVIFLKSWFTAFFIVGIVSCGGVLMSHLFNQLLLLWFAVELLMQ</sequence>
<evidence type="ECO:0000313" key="2">
    <source>
        <dbReference type="EMBL" id="KEC56500.1"/>
    </source>
</evidence>
<name>A0A067W936_9HYPH</name>
<evidence type="ECO:0000313" key="3">
    <source>
        <dbReference type="Proteomes" id="UP000027336"/>
    </source>
</evidence>